<feature type="region of interest" description="Disordered" evidence="1">
    <location>
        <begin position="43"/>
        <end position="71"/>
    </location>
</feature>
<evidence type="ECO:0000256" key="2">
    <source>
        <dbReference type="SAM" id="SignalP"/>
    </source>
</evidence>
<evidence type="ECO:0000313" key="5">
    <source>
        <dbReference type="Proteomes" id="UP000077266"/>
    </source>
</evidence>
<feature type="compositionally biased region" description="Low complexity" evidence="1">
    <location>
        <begin position="55"/>
        <end position="69"/>
    </location>
</feature>
<keyword evidence="5" id="KW-1185">Reference proteome</keyword>
<reference evidence="3 5" key="1">
    <citation type="journal article" date="2016" name="Mol. Biol. Evol.">
        <title>Comparative Genomics of Early-Diverging Mushroom-Forming Fungi Provides Insights into the Origins of Lignocellulose Decay Capabilities.</title>
        <authorList>
            <person name="Nagy L.G."/>
            <person name="Riley R."/>
            <person name="Tritt A."/>
            <person name="Adam C."/>
            <person name="Daum C."/>
            <person name="Floudas D."/>
            <person name="Sun H."/>
            <person name="Yadav J.S."/>
            <person name="Pangilinan J."/>
            <person name="Larsson K.H."/>
            <person name="Matsuura K."/>
            <person name="Barry K."/>
            <person name="Labutti K."/>
            <person name="Kuo R."/>
            <person name="Ohm R.A."/>
            <person name="Bhattacharya S.S."/>
            <person name="Shirouzu T."/>
            <person name="Yoshinaga Y."/>
            <person name="Martin F.M."/>
            <person name="Grigoriev I.V."/>
            <person name="Hibbett D.S."/>
        </authorList>
    </citation>
    <scope>NUCLEOTIDE SEQUENCE [LARGE SCALE GENOMIC DNA]</scope>
    <source>
        <strain evidence="3 5">HHB12029</strain>
    </source>
</reference>
<feature type="chain" id="PRO_5008241188" description="Secreted protein" evidence="2">
    <location>
        <begin position="25"/>
        <end position="122"/>
    </location>
</feature>
<evidence type="ECO:0000313" key="3">
    <source>
        <dbReference type="EMBL" id="KZV86818.1"/>
    </source>
</evidence>
<accession>A0A165EFH6</accession>
<sequence length="122" mass="13852">MRQRAHSKNIRLAYLLVLSRQSSSRPPYPAGCWCLTRCAKHQRPPRLEDARTHLRSSSRSSSSSRVSSRGIFPCRRPAREGRYGHFELIPRPTPARASFPSTHDFWGALAGATRSGRAYAMW</sequence>
<feature type="signal peptide" evidence="2">
    <location>
        <begin position="1"/>
        <end position="24"/>
    </location>
</feature>
<protein>
    <recommendedName>
        <fullName evidence="6">Secreted protein</fullName>
    </recommendedName>
</protein>
<keyword evidence="2" id="KW-0732">Signal</keyword>
<dbReference type="AlphaFoldDB" id="A0A165EFH6"/>
<evidence type="ECO:0000256" key="1">
    <source>
        <dbReference type="SAM" id="MobiDB-lite"/>
    </source>
</evidence>
<dbReference type="EMBL" id="KV425976">
    <property type="protein sequence ID" value="KZV94266.1"/>
    <property type="molecule type" value="Genomic_DNA"/>
</dbReference>
<proteinExistence type="predicted"/>
<evidence type="ECO:0008006" key="6">
    <source>
        <dbReference type="Google" id="ProtNLM"/>
    </source>
</evidence>
<organism evidence="3 5">
    <name type="scientific">Exidia glandulosa HHB12029</name>
    <dbReference type="NCBI Taxonomy" id="1314781"/>
    <lineage>
        <taxon>Eukaryota</taxon>
        <taxon>Fungi</taxon>
        <taxon>Dikarya</taxon>
        <taxon>Basidiomycota</taxon>
        <taxon>Agaricomycotina</taxon>
        <taxon>Agaricomycetes</taxon>
        <taxon>Auriculariales</taxon>
        <taxon>Exidiaceae</taxon>
        <taxon>Exidia</taxon>
    </lineage>
</organism>
<name>A0A165EFH6_EXIGL</name>
<dbReference type="EMBL" id="KV426143">
    <property type="protein sequence ID" value="KZV86818.1"/>
    <property type="molecule type" value="Genomic_DNA"/>
</dbReference>
<dbReference type="Proteomes" id="UP000077266">
    <property type="component" value="Unassembled WGS sequence"/>
</dbReference>
<gene>
    <name evidence="3" type="ORF">EXIGLDRAFT_216623</name>
    <name evidence="4" type="ORF">EXIGLDRAFT_523100</name>
</gene>
<evidence type="ECO:0000313" key="4">
    <source>
        <dbReference type="EMBL" id="KZV94266.1"/>
    </source>
</evidence>